<comment type="caution">
    <text evidence="1">The sequence shown here is derived from an EMBL/GenBank/DDBJ whole genome shotgun (WGS) entry which is preliminary data.</text>
</comment>
<sequence>MLLVLNGVEMLGGIALHVSVMRSFAPCIQARASASSFGCGMLIRYQARYSEPWRSTAVPKSRAAALIV</sequence>
<accession>A0ABS3RIN6</accession>
<keyword evidence="2" id="KW-1185">Reference proteome</keyword>
<gene>
    <name evidence="1" type="ORF">J4709_03205</name>
</gene>
<reference evidence="1 2" key="1">
    <citation type="submission" date="2021-03" db="EMBL/GenBank/DDBJ databases">
        <title>Actinomadura violae sp. nov., isolated from lichen in Thailand.</title>
        <authorList>
            <person name="Kanchanasin P."/>
            <person name="Saeng-In P."/>
            <person name="Phongsopitanun W."/>
            <person name="Yuki M."/>
            <person name="Kudo T."/>
            <person name="Ohkuma M."/>
            <person name="Tanasupawat S."/>
        </authorList>
    </citation>
    <scope>NUCLEOTIDE SEQUENCE [LARGE SCALE GENOMIC DNA]</scope>
    <source>
        <strain evidence="1 2">LCR2-06</strain>
    </source>
</reference>
<proteinExistence type="predicted"/>
<dbReference type="EMBL" id="JAGEPF010000002">
    <property type="protein sequence ID" value="MBO2456598.1"/>
    <property type="molecule type" value="Genomic_DNA"/>
</dbReference>
<name>A0ABS3RIN6_9ACTN</name>
<protein>
    <submittedName>
        <fullName evidence="1">Uncharacterized protein</fullName>
    </submittedName>
</protein>
<organism evidence="1 2">
    <name type="scientific">Actinomadura violacea</name>
    <dbReference type="NCBI Taxonomy" id="2819934"/>
    <lineage>
        <taxon>Bacteria</taxon>
        <taxon>Bacillati</taxon>
        <taxon>Actinomycetota</taxon>
        <taxon>Actinomycetes</taxon>
        <taxon>Streptosporangiales</taxon>
        <taxon>Thermomonosporaceae</taxon>
        <taxon>Actinomadura</taxon>
    </lineage>
</organism>
<evidence type="ECO:0000313" key="2">
    <source>
        <dbReference type="Proteomes" id="UP000680206"/>
    </source>
</evidence>
<dbReference type="Proteomes" id="UP000680206">
    <property type="component" value="Unassembled WGS sequence"/>
</dbReference>
<evidence type="ECO:0000313" key="1">
    <source>
        <dbReference type="EMBL" id="MBO2456598.1"/>
    </source>
</evidence>